<evidence type="ECO:0000256" key="18">
    <source>
        <dbReference type="PROSITE-ProRule" id="PRU00043"/>
    </source>
</evidence>
<feature type="transmembrane region" description="Helical" evidence="22">
    <location>
        <begin position="2626"/>
        <end position="2646"/>
    </location>
</feature>
<dbReference type="PROSITE" id="PS00022">
    <property type="entry name" value="EGF_1"/>
    <property type="match status" value="3"/>
</dbReference>
<feature type="domain" description="Laminin G" evidence="24">
    <location>
        <begin position="1770"/>
        <end position="1933"/>
    </location>
</feature>
<dbReference type="SMART" id="SM00181">
    <property type="entry name" value="EGF"/>
    <property type="match status" value="6"/>
</dbReference>
<evidence type="ECO:0000256" key="22">
    <source>
        <dbReference type="SAM" id="Phobius"/>
    </source>
</evidence>
<feature type="domain" description="Cadherin" evidence="30">
    <location>
        <begin position="976"/>
        <end position="1081"/>
    </location>
</feature>
<feature type="domain" description="EGF-like" evidence="25">
    <location>
        <begin position="1730"/>
        <end position="1766"/>
    </location>
</feature>
<dbReference type="InterPro" id="IPR032471">
    <property type="entry name" value="AGRL2-4_GAIN_subdom_A"/>
</dbReference>
<dbReference type="SMART" id="SM00112">
    <property type="entry name" value="CA"/>
    <property type="match status" value="8"/>
</dbReference>
<dbReference type="FunFam" id="2.60.40.60:FF:000010">
    <property type="entry name" value="Cadherin EGF LAG seven-pass G-type receptor 3"/>
    <property type="match status" value="1"/>
</dbReference>
<feature type="domain" description="Cadherin" evidence="30">
    <location>
        <begin position="645"/>
        <end position="755"/>
    </location>
</feature>
<organism evidence="31 32">
    <name type="scientific">Cloeon dipterum</name>
    <dbReference type="NCBI Taxonomy" id="197152"/>
    <lineage>
        <taxon>Eukaryota</taxon>
        <taxon>Metazoa</taxon>
        <taxon>Ecdysozoa</taxon>
        <taxon>Arthropoda</taxon>
        <taxon>Hexapoda</taxon>
        <taxon>Insecta</taxon>
        <taxon>Pterygota</taxon>
        <taxon>Palaeoptera</taxon>
        <taxon>Ephemeroptera</taxon>
        <taxon>Pisciforma</taxon>
        <taxon>Baetidae</taxon>
        <taxon>Cloeon</taxon>
    </lineage>
</organism>
<gene>
    <name evidence="31" type="ORF">CLODIP_2_CD10494</name>
</gene>
<dbReference type="FunFam" id="2.10.25.10:FF:000011">
    <property type="entry name" value="Cadherin EGF LAG seven-pass G-type receptor"/>
    <property type="match status" value="1"/>
</dbReference>
<keyword evidence="3" id="KW-0217">Developmental protein</keyword>
<accession>A0A8S1CWC5</accession>
<dbReference type="PRINTS" id="PR00249">
    <property type="entry name" value="GPCRSECRETIN"/>
</dbReference>
<feature type="transmembrane region" description="Helical" evidence="22">
    <location>
        <begin position="2779"/>
        <end position="2801"/>
    </location>
</feature>
<dbReference type="Pfam" id="PF23592">
    <property type="entry name" value="Cadherin_CELSR2_9th"/>
    <property type="match status" value="1"/>
</dbReference>
<dbReference type="InterPro" id="IPR017981">
    <property type="entry name" value="GPCR_2-like_7TM"/>
</dbReference>
<evidence type="ECO:0000256" key="21">
    <source>
        <dbReference type="SAM" id="MobiDB-lite"/>
    </source>
</evidence>
<dbReference type="Gene3D" id="4.10.1240.10">
    <property type="entry name" value="GPCR, family 2, extracellular hormone receptor domain"/>
    <property type="match status" value="1"/>
</dbReference>
<dbReference type="InterPro" id="IPR001791">
    <property type="entry name" value="Laminin_G"/>
</dbReference>
<dbReference type="GO" id="GO:0035159">
    <property type="term" value="P:regulation of tube length, open tracheal system"/>
    <property type="evidence" value="ECO:0007669"/>
    <property type="project" value="UniProtKB-ARBA"/>
</dbReference>
<dbReference type="InterPro" id="IPR013320">
    <property type="entry name" value="ConA-like_dom_sf"/>
</dbReference>
<feature type="chain" id="PRO_5035829088" description="Protocadherin-like wing polarity protein stan" evidence="23">
    <location>
        <begin position="22"/>
        <end position="3237"/>
    </location>
</feature>
<feature type="region of interest" description="Disordered" evidence="21">
    <location>
        <begin position="2377"/>
        <end position="2396"/>
    </location>
</feature>
<dbReference type="SMART" id="SM00180">
    <property type="entry name" value="EGF_Lam"/>
    <property type="match status" value="1"/>
</dbReference>
<keyword evidence="4" id="KW-1003">Cell membrane</keyword>
<evidence type="ECO:0000313" key="31">
    <source>
        <dbReference type="EMBL" id="CAB3374162.1"/>
    </source>
</evidence>
<dbReference type="InterPro" id="IPR000203">
    <property type="entry name" value="GPS"/>
</dbReference>
<dbReference type="InterPro" id="IPR046338">
    <property type="entry name" value="GAIN_dom_sf"/>
</dbReference>
<dbReference type="InterPro" id="IPR000742">
    <property type="entry name" value="EGF"/>
</dbReference>
<evidence type="ECO:0000256" key="1">
    <source>
        <dbReference type="ARBA" id="ARBA00004221"/>
    </source>
</evidence>
<keyword evidence="15" id="KW-0325">Glycoprotein</keyword>
<evidence type="ECO:0000259" key="29">
    <source>
        <dbReference type="PROSITE" id="PS50261"/>
    </source>
</evidence>
<dbReference type="Gene3D" id="2.170.300.10">
    <property type="entry name" value="Tie2 ligand-binding domain superfamily"/>
    <property type="match status" value="1"/>
</dbReference>
<dbReference type="Pfam" id="PF00028">
    <property type="entry name" value="Cadherin"/>
    <property type="match status" value="7"/>
</dbReference>
<feature type="disulfide bond" evidence="20">
    <location>
        <begin position="2070"/>
        <end position="2087"/>
    </location>
</feature>
<evidence type="ECO:0000256" key="20">
    <source>
        <dbReference type="PROSITE-ProRule" id="PRU00460"/>
    </source>
</evidence>
<evidence type="ECO:0000259" key="25">
    <source>
        <dbReference type="PROSITE" id="PS50026"/>
    </source>
</evidence>
<feature type="domain" description="Laminin G" evidence="24">
    <location>
        <begin position="1530"/>
        <end position="1727"/>
    </location>
</feature>
<dbReference type="GO" id="GO:0004930">
    <property type="term" value="F:G protein-coupled receptor activity"/>
    <property type="evidence" value="ECO:0007669"/>
    <property type="project" value="UniProtKB-KW"/>
</dbReference>
<dbReference type="SUPFAM" id="SSF57196">
    <property type="entry name" value="EGF/Laminin"/>
    <property type="match status" value="2"/>
</dbReference>
<dbReference type="GO" id="GO:0001737">
    <property type="term" value="P:establishment of imaginal disc-derived wing hair orientation"/>
    <property type="evidence" value="ECO:0007669"/>
    <property type="project" value="UniProtKB-ARBA"/>
</dbReference>
<dbReference type="PROSITE" id="PS50027">
    <property type="entry name" value="EGF_LAM_2"/>
    <property type="match status" value="1"/>
</dbReference>
<keyword evidence="17 20" id="KW-0424">Laminin EGF-like domain</keyword>
<feature type="domain" description="Cadherin" evidence="30">
    <location>
        <begin position="859"/>
        <end position="975"/>
    </location>
</feature>
<evidence type="ECO:0000259" key="30">
    <source>
        <dbReference type="PROSITE" id="PS50268"/>
    </source>
</evidence>
<dbReference type="SMART" id="SM00303">
    <property type="entry name" value="GPS"/>
    <property type="match status" value="1"/>
</dbReference>
<reference evidence="31 32" key="1">
    <citation type="submission" date="2020-04" db="EMBL/GenBank/DDBJ databases">
        <authorList>
            <person name="Alioto T."/>
            <person name="Alioto T."/>
            <person name="Gomez Garrido J."/>
        </authorList>
    </citation>
    <scope>NUCLEOTIDE SEQUENCE [LARGE SCALE GENOMIC DNA]</scope>
</reference>
<keyword evidence="5 19" id="KW-0245">EGF-like domain</keyword>
<feature type="domain" description="Laminin EGF-like" evidence="26">
    <location>
        <begin position="2068"/>
        <end position="2115"/>
    </location>
</feature>
<dbReference type="FunFam" id="2.60.40.60:FF:000029">
    <property type="entry name" value="Cadherin EGF LAG seven-pass G-type receptor 3"/>
    <property type="match status" value="1"/>
</dbReference>
<keyword evidence="7 23" id="KW-0732">Signal</keyword>
<dbReference type="InterPro" id="IPR000832">
    <property type="entry name" value="GPCR_2_secretin-like"/>
</dbReference>
<dbReference type="Gene3D" id="2.60.120.200">
    <property type="match status" value="2"/>
</dbReference>
<evidence type="ECO:0000256" key="16">
    <source>
        <dbReference type="ARBA" id="ARBA00023224"/>
    </source>
</evidence>
<proteinExistence type="predicted"/>
<feature type="disulfide bond" evidence="20">
    <location>
        <begin position="2068"/>
        <end position="2080"/>
    </location>
</feature>
<evidence type="ECO:0008006" key="33">
    <source>
        <dbReference type="Google" id="ProtNLM"/>
    </source>
</evidence>
<dbReference type="PROSITE" id="PS00232">
    <property type="entry name" value="CADHERIN_1"/>
    <property type="match status" value="5"/>
</dbReference>
<dbReference type="Gene3D" id="2.10.25.10">
    <property type="entry name" value="Laminin"/>
    <property type="match status" value="5"/>
</dbReference>
<keyword evidence="8" id="KW-0677">Repeat</keyword>
<evidence type="ECO:0000256" key="7">
    <source>
        <dbReference type="ARBA" id="ARBA00022729"/>
    </source>
</evidence>
<dbReference type="OrthoDB" id="26203at2759"/>
<dbReference type="Pfam" id="PF00053">
    <property type="entry name" value="EGF_laminin"/>
    <property type="match status" value="1"/>
</dbReference>
<dbReference type="CDD" id="cd11304">
    <property type="entry name" value="Cadherin_repeat"/>
    <property type="match status" value="9"/>
</dbReference>
<feature type="signal peptide" evidence="23">
    <location>
        <begin position="1"/>
        <end position="21"/>
    </location>
</feature>
<feature type="domain" description="EGF-like" evidence="25">
    <location>
        <begin position="1936"/>
        <end position="1972"/>
    </location>
</feature>
<dbReference type="PROSITE" id="PS50026">
    <property type="entry name" value="EGF_3"/>
    <property type="match status" value="4"/>
</dbReference>
<dbReference type="InterPro" id="IPR001881">
    <property type="entry name" value="EGF-like_Ca-bd_dom"/>
</dbReference>
<dbReference type="FunFam" id="1.20.1070.10:FF:000202">
    <property type="entry name" value="Cadherin EGF LAG seven-pass G-type receptor"/>
    <property type="match status" value="1"/>
</dbReference>
<evidence type="ECO:0000256" key="9">
    <source>
        <dbReference type="ARBA" id="ARBA00022837"/>
    </source>
</evidence>
<dbReference type="CDD" id="cd15441">
    <property type="entry name" value="7tmB2_CELSR_Adhesion_IV"/>
    <property type="match status" value="1"/>
</dbReference>
<dbReference type="InterPro" id="IPR015919">
    <property type="entry name" value="Cadherin-like_sf"/>
</dbReference>
<dbReference type="EMBL" id="CADEPI010000094">
    <property type="protein sequence ID" value="CAB3374162.1"/>
    <property type="molecule type" value="Genomic_DNA"/>
</dbReference>
<keyword evidence="13 19" id="KW-1015">Disulfide bond</keyword>
<dbReference type="InterPro" id="IPR057244">
    <property type="entry name" value="GAIN_B"/>
</dbReference>
<evidence type="ECO:0000256" key="15">
    <source>
        <dbReference type="ARBA" id="ARBA00023180"/>
    </source>
</evidence>
<feature type="domain" description="Cadherin" evidence="30">
    <location>
        <begin position="538"/>
        <end position="644"/>
    </location>
</feature>
<dbReference type="Pfam" id="PF02210">
    <property type="entry name" value="Laminin_G_2"/>
    <property type="match status" value="2"/>
</dbReference>
<evidence type="ECO:0000256" key="8">
    <source>
        <dbReference type="ARBA" id="ARBA00022737"/>
    </source>
</evidence>
<feature type="disulfide bond" evidence="20">
    <location>
        <begin position="2089"/>
        <end position="2098"/>
    </location>
</feature>
<feature type="transmembrane region" description="Helical" evidence="22">
    <location>
        <begin position="2807"/>
        <end position="2830"/>
    </location>
</feature>
<dbReference type="PROSITE" id="PS50221">
    <property type="entry name" value="GAIN_B"/>
    <property type="match status" value="1"/>
</dbReference>
<dbReference type="FunFam" id="2.10.25.10:FF:000122">
    <property type="entry name" value="Protein crumbs homolog 2"/>
    <property type="match status" value="1"/>
</dbReference>
<feature type="compositionally biased region" description="Low complexity" evidence="21">
    <location>
        <begin position="2973"/>
        <end position="2989"/>
    </location>
</feature>
<dbReference type="PRINTS" id="PR00205">
    <property type="entry name" value="CADHERIN"/>
</dbReference>
<dbReference type="GO" id="GO:0022603">
    <property type="term" value="P:regulation of anatomical structure morphogenesis"/>
    <property type="evidence" value="ECO:0007669"/>
    <property type="project" value="UniProtKB-ARBA"/>
</dbReference>
<feature type="domain" description="GAIN-B" evidence="27">
    <location>
        <begin position="2398"/>
        <end position="2580"/>
    </location>
</feature>
<keyword evidence="11" id="KW-0297">G-protein coupled receptor</keyword>
<feature type="transmembrane region" description="Helical" evidence="22">
    <location>
        <begin position="2591"/>
        <end position="2614"/>
    </location>
</feature>
<feature type="domain" description="G-protein coupled receptors family 2 profile 2" evidence="29">
    <location>
        <begin position="2589"/>
        <end position="2831"/>
    </location>
</feature>
<evidence type="ECO:0000256" key="3">
    <source>
        <dbReference type="ARBA" id="ARBA00022473"/>
    </source>
</evidence>
<dbReference type="Gene3D" id="2.60.40.60">
    <property type="entry name" value="Cadherins"/>
    <property type="match status" value="9"/>
</dbReference>
<dbReference type="Pfam" id="PF16489">
    <property type="entry name" value="GAIN"/>
    <property type="match status" value="1"/>
</dbReference>
<dbReference type="InterPro" id="IPR056286">
    <property type="entry name" value="Cadherin_CELSR1-3_9th"/>
</dbReference>
<evidence type="ECO:0000313" key="32">
    <source>
        <dbReference type="Proteomes" id="UP000494165"/>
    </source>
</evidence>
<dbReference type="CDD" id="cd00055">
    <property type="entry name" value="EGF_Lam"/>
    <property type="match status" value="2"/>
</dbReference>
<feature type="domain" description="Cadherin" evidence="30">
    <location>
        <begin position="1082"/>
        <end position="1188"/>
    </location>
</feature>
<dbReference type="SMART" id="SM00282">
    <property type="entry name" value="LamG"/>
    <property type="match status" value="2"/>
</dbReference>
<dbReference type="GO" id="GO:0048468">
    <property type="term" value="P:cell development"/>
    <property type="evidence" value="ECO:0007669"/>
    <property type="project" value="UniProtKB-ARBA"/>
</dbReference>
<evidence type="ECO:0000256" key="12">
    <source>
        <dbReference type="ARBA" id="ARBA00023136"/>
    </source>
</evidence>
<dbReference type="Pfam" id="PF01825">
    <property type="entry name" value="GPS"/>
    <property type="match status" value="1"/>
</dbReference>
<dbReference type="SUPFAM" id="SSF49313">
    <property type="entry name" value="Cadherin-like"/>
    <property type="match status" value="9"/>
</dbReference>
<dbReference type="InterPro" id="IPR020894">
    <property type="entry name" value="Cadherin_CS"/>
</dbReference>
<evidence type="ECO:0000256" key="19">
    <source>
        <dbReference type="PROSITE-ProRule" id="PRU00076"/>
    </source>
</evidence>
<keyword evidence="9 18" id="KW-0106">Calcium</keyword>
<feature type="domain" description="Cadherin" evidence="30">
    <location>
        <begin position="428"/>
        <end position="537"/>
    </location>
</feature>
<evidence type="ECO:0000259" key="24">
    <source>
        <dbReference type="PROSITE" id="PS50025"/>
    </source>
</evidence>
<dbReference type="FunFam" id="4.10.1240.10:FF:000021">
    <property type="entry name" value="Cadherin EGF LAG seven-pass G-type receptor"/>
    <property type="match status" value="1"/>
</dbReference>
<sequence>MRPSWLVLVAAGVLLAAGSNAFLLLVPPDLPPGTQIVDSALPNVGPRRLYLLAAERSAPFLPQLFRVDTLTGRVYLKQSLECSGIHYPHLFSLHIECVTLGHLGFVPKDYHSLAFRVLIACPSVLEQGRLGGVVSQARRWVSETFASYSVPAWSDEELEREASVQLKYQQEFEVEILATGRRGGPFCLAKSDPIASLTSLLPFSVLEHCEIRYVEVNDPRFTAEPQGGDLVVTSDLCITESMWEVKVLLALNCLSSNTSSLNKGVLQDCDHRLRIVFHRRGALTSLPASSTPISSSDTSLTAAATMLAGRVRRELAIKAPSFEQSLYQASAIEEKPPGQQVALLTAHDPKGTAITYSMVSILDSRSQGLFGIDAASGVVTTKAKLDRESVDVHYFRVTCIDDSFPRLTGTTTLKINVIDVNDHAPAFESSQYEATVRESVSVGSTVITLRATDQDSGRNAEIEYSLKANLTEEDDMAFKIDRRSGVVSTRTALDRETIETYQLLVVATDTAPVNERKSSSATLFVKVLDDNDNYPQFTEKTYSVLVPENINWSQNPVIGSVKAEDADQGANAVLRYSIIGGNTHGQFSMDSLTGEVALVKPLDYESTRQYRLVIRVQDGGRPSKTNTTQMLVNVQDVNDNAPRFYTSLFQESVFESIAVGTSVVRVQAYDGDEGNNSAIVYTLGEREQAGGLTKDMPLSVQADTGWVFTTRILDREEQARYQFQVIATDNGWPQKSATASVIISVQDVNDNDPVFDPRIYEISVAEDAPPGMPVATLTAMDRDENPRLHYAISAGNVRGRFSITAQSGRGILTVAQPLDFKLEKKFILTVTASDSGGRHDEATVYINVTDANNFSPVFENAPYSANAFEDAPIGTTVLVVAATDGDVGQNAQITYSLGGAHGSEIPAGEIGGHDEMAFAINPQTGAITTTKLLDREKTGSYLLTVTAKDGGNPPLFDITDVEIVVHDVNDNAPEFSQPLYKGSVPEDALVGTSVIQILATDADQGINGRISYAFQPGGNGGGSFSVDPTSGVIRTAEMLDRESVAHYDLVALAIDKGSPPMTSTVQVSVKVEDVNDSPPVFESDRLVLHIAENSPVGSTVGEIRAKDADEGANADIHYNVVGGDDAAAFTLVTRPGSGVAELVTLTELDYESSHKRYDLVIRASSPPLRNDVHVEVHVTDINDNAPQMKDFQVIFNNYKNCFPTGQFGKVPAFDADVTDKLSYRILSGNNANLVQLNESTGELALSPQLNTNVPKIASMDISVSDGVNEVKANMKLTVRLVTEEMLLNSITVRLSNMTEQTFLSPLLNYFVEGLAAIIPCPKENVFIISIQDDSDVTSKILNVSFSARRPDSNYEAYYLPQHLQERVYLYRANLARLATVQVLPFDDNLCVREPCLNYEQCLTVLKFGNASGFLHSNTVLFRPIYPVTTFSCQCPVGFTGSREHYLCDTEVNLCYSNPCVNGGTCMRKEGGYTCVCKSGFTGRNCEIDMNFDTCQIGICRSGSTCAPLIKGGFLCEHCTPGIEFNRLCELKTRSFNKESYLTFPALRQRHRLNIKLKFATLGENGLLLYNGRYNEQHDFIALELIDGALHFSFSLGLNVSTVSTRKYVADGNWHTVEVRYFNKTALLSVDECDTSLALKYGSKLGEQWACANVTNHVLESKCSVFTEPCHRFLDLTGPLQIGGLPTLPTRFRVKNRDYIGCISDIQIDHKFIDMNSYVADYNTKVGCPEKKSYCNSNPCKNGGKCKEGWGSFNCECPEKWSGKDCSESIKLPWSFKGDGMLSFNPLLRPIQLPWINSLSLRTLQDEASLLSIQVGQNSTAMISISNGLVEYSYNSETVVLTGKEVNDGKWHHVEAKWMMGEIWLSLDYGQYEVTMPVTAKTQGMYVGKIVIGGPESPLALRPSYEGCIQDVRIGTGTAGLERPTSMENVVEGCGGSHDPCEPNQCPINSKCVSKWHEYHCDCDIGYVGSACTPVCEINPCDNGASCREDFMADKGYRCDCNSEEFSGEYCEVKIDQPCPASWWGYPVCGPCQCNTEKGYNADCNKTTGQCYCKENHYQPSGSDECFDCGCYATGSFGRECDMETGQCKCRNGVIGQRCDSCPNPFAEVTLRGCEVIYDGCPKSYALGIWWERTLFGKSAVEHCPHGSHGKASRSCSDDVGWSDPDLFNCTSEAFMRLRQDLNQLEMENLQINTYLAVRLAYDLHKATNQTPSLYGADVLIAAQLLQHLIKYETTEKGLNLTHSQDKDYIRNIVDTTSIILKPKYGNHWLRIEQLTSDTAAELAESWDHYLNTLTSNQQDTYTNPFEIVSDNLVIGLDVITSESVFGYESPNHDLPDIITASPLSKERVHLPDTSQFLAPPLEDTADLIELDEMVSDEDDVPDVPEPPQEIDTHTSSGPIVVFPKYNNYLQNKDKFDPHSKIMVPLKLLGIEPLSEGELVSKESSTNQRAVLSYAQFKNVGDRFPNRFDPSVSQRWGVELKVGAPVITVAALAPGGNKLKGHLSSPVRFRFWLQAKPLTPRLNPQCVSWQKHSGQSAWSRVGCHTSIPEKWIETPTQPFLINCTCNHLSTFSVLTDVVDIKYVPEPSLIEDLVTWLAFCLALPTLLCVLVGLSILRGGAQTNSNSIHLNLVICVFLAQLVFLVALKGRSFMTHNEFPCKMSAILLNYTWLSAFMWSLIDALHLYRMLTEMRDINHGPMRFYYTLGYGLPAVIVSLSVGVRANEFGNYYFCWLSIYEAVVWSLIGPVVLIVAINLIVLLFAIKAAFTVKDHILDFGNLRTLLWLAVVSLPMLGLTCVLAILAASDQEPVFFYLLSAAIILQATFALLGYCVINEKVRRSLYCLALRCMGKKAPIDMTDMADITVQSSLGGNSTINVARRSALAYHNSSSRAYGNNSVRRNLGISTSSTTSRSTCKTSSSPYSRSDTQLRNTSTSTSNYNSTSDVPSYMREFDPDVTLREEDEDRRMARRRRNSESSENSATGPSLDLASSHSSDEDEAERSRANDSQSEVLAVSNVSHYVPNITDPPVTTMHQQTINLTSMTSVGFNITSNTSPLFPDLKPMYAPRWSSQLPDAYITSNTPNFAARDRWSGGQGSTPTVSDNEDCLDERGGLAHRGLDIVPEMDSPPDPPDLEKMVNSQENLNDLGSQTYSEKKLGFEEKYMFYPGNNGRHPREYLNMMANKSNRPLGPSPLNDVNRPPSHAEYYSPNPSPLPRITRNPLANMPAILAPITSGNISESE</sequence>
<dbReference type="GO" id="GO:0016339">
    <property type="term" value="P:calcium-dependent cell-cell adhesion via plasma membrane cell adhesion molecules"/>
    <property type="evidence" value="ECO:0007669"/>
    <property type="project" value="UniProtKB-ARBA"/>
</dbReference>
<dbReference type="GO" id="GO:0051239">
    <property type="term" value="P:regulation of multicellular organismal process"/>
    <property type="evidence" value="ECO:0007669"/>
    <property type="project" value="UniProtKB-ARBA"/>
</dbReference>
<dbReference type="FunFam" id="2.60.40.60:FF:000013">
    <property type="entry name" value="Cadherin EGF LAG seven-pass G-type receptor"/>
    <property type="match status" value="1"/>
</dbReference>
<dbReference type="FunFam" id="2.60.40.60:FF:000038">
    <property type="entry name" value="Cadherin EGF LAG seven-pass G-type receptor 3"/>
    <property type="match status" value="1"/>
</dbReference>
<keyword evidence="32" id="KW-1185">Reference proteome</keyword>
<dbReference type="GO" id="GO:0016324">
    <property type="term" value="C:apical plasma membrane"/>
    <property type="evidence" value="ECO:0007669"/>
    <property type="project" value="UniProtKB-SubCell"/>
</dbReference>
<dbReference type="CDD" id="cd00110">
    <property type="entry name" value="LamG"/>
    <property type="match status" value="2"/>
</dbReference>
<feature type="disulfide bond" evidence="19">
    <location>
        <begin position="1756"/>
        <end position="1765"/>
    </location>
</feature>
<dbReference type="Gene3D" id="1.20.1070.10">
    <property type="entry name" value="Rhodopsin 7-helix transmembrane proteins"/>
    <property type="match status" value="1"/>
</dbReference>
<evidence type="ECO:0000259" key="27">
    <source>
        <dbReference type="PROSITE" id="PS50221"/>
    </source>
</evidence>
<dbReference type="GO" id="GO:0005509">
    <property type="term" value="F:calcium ion binding"/>
    <property type="evidence" value="ECO:0007669"/>
    <property type="project" value="UniProtKB-UniRule"/>
</dbReference>
<keyword evidence="16" id="KW-0807">Transducer</keyword>
<evidence type="ECO:0000256" key="10">
    <source>
        <dbReference type="ARBA" id="ARBA00022989"/>
    </source>
</evidence>
<keyword evidence="6 22" id="KW-0812">Transmembrane</keyword>
<feature type="transmembrane region" description="Helical" evidence="22">
    <location>
        <begin position="2736"/>
        <end position="2759"/>
    </location>
</feature>
<feature type="disulfide bond" evidence="19">
    <location>
        <begin position="1476"/>
        <end position="1485"/>
    </location>
</feature>
<dbReference type="FunFam" id="2.60.120.200:FF:000173">
    <property type="entry name" value="Cadherin EGF LAG seven-pass G-type receptor"/>
    <property type="match status" value="1"/>
</dbReference>
<feature type="domain" description="EGF-like" evidence="25">
    <location>
        <begin position="1450"/>
        <end position="1486"/>
    </location>
</feature>
<evidence type="ECO:0000259" key="26">
    <source>
        <dbReference type="PROSITE" id="PS50027"/>
    </source>
</evidence>
<dbReference type="FunFam" id="2.60.40.60:FF:000104">
    <property type="entry name" value="cadherin-23 isoform X1"/>
    <property type="match status" value="1"/>
</dbReference>
<feature type="domain" description="Cadherin" evidence="30">
    <location>
        <begin position="323"/>
        <end position="427"/>
    </location>
</feature>
<dbReference type="InterPro" id="IPR001879">
    <property type="entry name" value="GPCR_2_extracellular_dom"/>
</dbReference>
<dbReference type="PROSITE" id="PS50227">
    <property type="entry name" value="G_PROTEIN_RECEP_F2_3"/>
    <property type="match status" value="1"/>
</dbReference>
<keyword evidence="12 22" id="KW-0472">Membrane</keyword>
<dbReference type="PROSITE" id="PS01248">
    <property type="entry name" value="EGF_LAM_1"/>
    <property type="match status" value="1"/>
</dbReference>
<feature type="compositionally biased region" description="Low complexity" evidence="21">
    <location>
        <begin position="2902"/>
        <end position="2940"/>
    </location>
</feature>
<dbReference type="PROSITE" id="PS01186">
    <property type="entry name" value="EGF_2"/>
    <property type="match status" value="1"/>
</dbReference>
<dbReference type="GO" id="GO:0042067">
    <property type="term" value="P:establishment of ommatidial planar polarity"/>
    <property type="evidence" value="ECO:0007669"/>
    <property type="project" value="UniProtKB-ARBA"/>
</dbReference>
<dbReference type="PROSITE" id="PS50268">
    <property type="entry name" value="CADHERIN_2"/>
    <property type="match status" value="8"/>
</dbReference>
<feature type="region of interest" description="Disordered" evidence="21">
    <location>
        <begin position="2893"/>
        <end position="3008"/>
    </location>
</feature>
<evidence type="ECO:0000256" key="5">
    <source>
        <dbReference type="ARBA" id="ARBA00022536"/>
    </source>
</evidence>
<dbReference type="InterPro" id="IPR036445">
    <property type="entry name" value="GPCR_2_extracell_dom_sf"/>
</dbReference>
<dbReference type="InterPro" id="IPR002049">
    <property type="entry name" value="LE_dom"/>
</dbReference>
<feature type="domain" description="EGF-like" evidence="25">
    <location>
        <begin position="1973"/>
        <end position="2011"/>
    </location>
</feature>
<dbReference type="Pfam" id="PF00002">
    <property type="entry name" value="7tm_2"/>
    <property type="match status" value="1"/>
</dbReference>
<evidence type="ECO:0000259" key="28">
    <source>
        <dbReference type="PROSITE" id="PS50227"/>
    </source>
</evidence>
<protein>
    <recommendedName>
        <fullName evidence="33">Protocadherin-like wing polarity protein stan</fullName>
    </recommendedName>
</protein>
<feature type="domain" description="Cadherin" evidence="30">
    <location>
        <begin position="756"/>
        <end position="858"/>
    </location>
</feature>
<evidence type="ECO:0000256" key="13">
    <source>
        <dbReference type="ARBA" id="ARBA00023157"/>
    </source>
</evidence>
<feature type="transmembrane region" description="Helical" evidence="22">
    <location>
        <begin position="2666"/>
        <end position="2686"/>
    </location>
</feature>
<keyword evidence="10 22" id="KW-1133">Transmembrane helix</keyword>
<evidence type="ECO:0000256" key="2">
    <source>
        <dbReference type="ARBA" id="ARBA00004651"/>
    </source>
</evidence>
<dbReference type="InterPro" id="IPR002126">
    <property type="entry name" value="Cadherin-like_dom"/>
</dbReference>
<comment type="caution">
    <text evidence="19">Lacks conserved residue(s) required for the propagation of feature annotation.</text>
</comment>
<dbReference type="GO" id="GO:0007166">
    <property type="term" value="P:cell surface receptor signaling pathway"/>
    <property type="evidence" value="ECO:0007669"/>
    <property type="project" value="InterPro"/>
</dbReference>
<dbReference type="Proteomes" id="UP000494165">
    <property type="component" value="Unassembled WGS sequence"/>
</dbReference>
<evidence type="ECO:0000256" key="14">
    <source>
        <dbReference type="ARBA" id="ARBA00023170"/>
    </source>
</evidence>
<comment type="caution">
    <text evidence="31">The sequence shown here is derived from an EMBL/GenBank/DDBJ whole genome shotgun (WGS) entry which is preliminary data.</text>
</comment>
<dbReference type="GO" id="GO:0048638">
    <property type="term" value="P:regulation of developmental growth"/>
    <property type="evidence" value="ECO:0007669"/>
    <property type="project" value="UniProtKB-ARBA"/>
</dbReference>
<dbReference type="GO" id="GO:0007156">
    <property type="term" value="P:homophilic cell adhesion via plasma membrane adhesion molecules"/>
    <property type="evidence" value="ECO:0007669"/>
    <property type="project" value="InterPro"/>
</dbReference>
<evidence type="ECO:0000256" key="11">
    <source>
        <dbReference type="ARBA" id="ARBA00023040"/>
    </source>
</evidence>
<feature type="transmembrane region" description="Helical" evidence="22">
    <location>
        <begin position="2698"/>
        <end position="2716"/>
    </location>
</feature>
<feature type="region of interest" description="Disordered" evidence="21">
    <location>
        <begin position="3179"/>
        <end position="3216"/>
    </location>
</feature>
<dbReference type="SMART" id="SM00179">
    <property type="entry name" value="EGF_CA"/>
    <property type="match status" value="4"/>
</dbReference>
<dbReference type="FunFam" id="2.60.40.60:FF:000256">
    <property type="entry name" value="Starry night, isoform B"/>
    <property type="match status" value="1"/>
</dbReference>
<evidence type="ECO:0000256" key="4">
    <source>
        <dbReference type="ARBA" id="ARBA00022475"/>
    </source>
</evidence>
<dbReference type="Gene3D" id="2.60.220.50">
    <property type="match status" value="1"/>
</dbReference>
<dbReference type="SMART" id="SM00008">
    <property type="entry name" value="HormR"/>
    <property type="match status" value="1"/>
</dbReference>
<feature type="disulfide bond" evidence="19">
    <location>
        <begin position="1962"/>
        <end position="1971"/>
    </location>
</feature>
<dbReference type="PANTHER" id="PTHR24026">
    <property type="entry name" value="FAT ATYPICAL CADHERIN-RELATED"/>
    <property type="match status" value="1"/>
</dbReference>
<dbReference type="PANTHER" id="PTHR24026:SF51">
    <property type="entry name" value="PROTOCADHERIN-LIKE WING POLARITY PROTEIN STAN"/>
    <property type="match status" value="1"/>
</dbReference>
<dbReference type="CDD" id="cd00054">
    <property type="entry name" value="EGF_CA"/>
    <property type="match status" value="2"/>
</dbReference>
<feature type="domain" description="G-protein coupled receptors family 2 profile 1" evidence="28">
    <location>
        <begin position="2100"/>
        <end position="2173"/>
    </location>
</feature>
<evidence type="ECO:0000256" key="17">
    <source>
        <dbReference type="ARBA" id="ARBA00023292"/>
    </source>
</evidence>
<keyword evidence="14" id="KW-0675">Receptor</keyword>
<feature type="compositionally biased region" description="Basic and acidic residues" evidence="21">
    <location>
        <begin position="2947"/>
        <end position="2956"/>
    </location>
</feature>
<dbReference type="PROSITE" id="PS50025">
    <property type="entry name" value="LAM_G_DOMAIN"/>
    <property type="match status" value="2"/>
</dbReference>
<evidence type="ECO:0000256" key="23">
    <source>
        <dbReference type="SAM" id="SignalP"/>
    </source>
</evidence>
<dbReference type="FunFam" id="2.60.40.60:FF:000020">
    <property type="entry name" value="Dachsous cadherin-related 1b"/>
    <property type="match status" value="2"/>
</dbReference>
<dbReference type="GO" id="GO:0030054">
    <property type="term" value="C:cell junction"/>
    <property type="evidence" value="ECO:0007669"/>
    <property type="project" value="UniProtKB-ARBA"/>
</dbReference>
<evidence type="ECO:0000256" key="6">
    <source>
        <dbReference type="ARBA" id="ARBA00022692"/>
    </source>
</evidence>
<comment type="subcellular location">
    <subcellularLocation>
        <location evidence="1">Apical cell membrane</location>
    </subcellularLocation>
    <subcellularLocation>
        <location evidence="2">Cell membrane</location>
        <topology evidence="2">Multi-pass membrane protein</topology>
    </subcellularLocation>
</comment>
<dbReference type="SUPFAM" id="SSF49899">
    <property type="entry name" value="Concanavalin A-like lectins/glucanases"/>
    <property type="match status" value="2"/>
</dbReference>
<dbReference type="Pfam" id="PF00008">
    <property type="entry name" value="EGF"/>
    <property type="match status" value="2"/>
</dbReference>
<name>A0A8S1CWC5_9INSE</name>
<dbReference type="PROSITE" id="PS50261">
    <property type="entry name" value="G_PROTEIN_RECEP_F2_4"/>
    <property type="match status" value="1"/>
</dbReference>